<reference evidence="3" key="1">
    <citation type="submission" date="2021-12" db="EMBL/GenBank/DDBJ databases">
        <title>Prjna785345.</title>
        <authorList>
            <person name="Rujirawat T."/>
            <person name="Krajaejun T."/>
        </authorList>
    </citation>
    <scope>NUCLEOTIDE SEQUENCE</scope>
    <source>
        <strain evidence="3">Pi057C3</strain>
    </source>
</reference>
<gene>
    <name evidence="3" type="ORF">P43SY_003540</name>
</gene>
<evidence type="ECO:0000256" key="2">
    <source>
        <dbReference type="SAM" id="MobiDB-lite"/>
    </source>
</evidence>
<dbReference type="AlphaFoldDB" id="A0AAD5LKQ0"/>
<dbReference type="Proteomes" id="UP001209570">
    <property type="component" value="Unassembled WGS sequence"/>
</dbReference>
<dbReference type="EMBL" id="JAKCXM010000115">
    <property type="protein sequence ID" value="KAJ0401923.1"/>
    <property type="molecule type" value="Genomic_DNA"/>
</dbReference>
<feature type="compositionally biased region" description="Basic and acidic residues" evidence="2">
    <location>
        <begin position="134"/>
        <end position="153"/>
    </location>
</feature>
<sequence length="350" mass="38602">MSHRGTQPEQLDVAALLQAMSKCSGFYHQADRAEFYALVAEDYGAMVPAHEASSMRPHATELLEFYESVGVYSAEKKSNKGPRSKEFLPDSTAEPMDTESPAHSPPDSPRSAHSKSEDVGHTDASVSDSATPVVDDRGDDVPSESHRAERHAESGAAPAAAPSASAAGTASMSIADAGARTADLVVQAQSASARVASSKVTDRQVYAVMSELMRDQVRAQNAYLECEARLRAERAALKTARDSYKRAKAMLQEERQREKERQRLRRLMDGASRSSGASASDGLDERGSGSAVAKKERKRWKRLRRELSLRFQLMESENERFEMKVEKQMEELRRQYENDVVFPNLFPSAS</sequence>
<evidence type="ECO:0000313" key="4">
    <source>
        <dbReference type="Proteomes" id="UP001209570"/>
    </source>
</evidence>
<feature type="coiled-coil region" evidence="1">
    <location>
        <begin position="311"/>
        <end position="338"/>
    </location>
</feature>
<evidence type="ECO:0000313" key="3">
    <source>
        <dbReference type="EMBL" id="KAJ0401923.1"/>
    </source>
</evidence>
<feature type="region of interest" description="Disordered" evidence="2">
    <location>
        <begin position="250"/>
        <end position="300"/>
    </location>
</feature>
<feature type="compositionally biased region" description="Basic and acidic residues" evidence="2">
    <location>
        <begin position="74"/>
        <end position="88"/>
    </location>
</feature>
<feature type="compositionally biased region" description="Low complexity" evidence="2">
    <location>
        <begin position="154"/>
        <end position="164"/>
    </location>
</feature>
<feature type="compositionally biased region" description="Basic and acidic residues" evidence="2">
    <location>
        <begin position="250"/>
        <end position="261"/>
    </location>
</feature>
<accession>A0AAD5LKQ0</accession>
<comment type="caution">
    <text evidence="3">The sequence shown here is derived from an EMBL/GenBank/DDBJ whole genome shotgun (WGS) entry which is preliminary data.</text>
</comment>
<protein>
    <submittedName>
        <fullName evidence="3">Uncharacterized protein</fullName>
    </submittedName>
</protein>
<keyword evidence="1" id="KW-0175">Coiled coil</keyword>
<organism evidence="3 4">
    <name type="scientific">Pythium insidiosum</name>
    <name type="common">Pythiosis disease agent</name>
    <dbReference type="NCBI Taxonomy" id="114742"/>
    <lineage>
        <taxon>Eukaryota</taxon>
        <taxon>Sar</taxon>
        <taxon>Stramenopiles</taxon>
        <taxon>Oomycota</taxon>
        <taxon>Peronosporomycetes</taxon>
        <taxon>Pythiales</taxon>
        <taxon>Pythiaceae</taxon>
        <taxon>Pythium</taxon>
    </lineage>
</organism>
<evidence type="ECO:0000256" key="1">
    <source>
        <dbReference type="SAM" id="Coils"/>
    </source>
</evidence>
<proteinExistence type="predicted"/>
<feature type="region of interest" description="Disordered" evidence="2">
    <location>
        <begin position="74"/>
        <end position="164"/>
    </location>
</feature>
<feature type="compositionally biased region" description="Low complexity" evidence="2">
    <location>
        <begin position="269"/>
        <end position="281"/>
    </location>
</feature>
<name>A0AAD5LKQ0_PYTIN</name>
<keyword evidence="4" id="KW-1185">Reference proteome</keyword>